<evidence type="ECO:0000313" key="3">
    <source>
        <dbReference type="Proteomes" id="UP000199267"/>
    </source>
</evidence>
<name>A0A1H9N2I3_9GAMM</name>
<protein>
    <submittedName>
        <fullName evidence="2">Uncharacterized protein</fullName>
    </submittedName>
</protein>
<accession>A0A1H9N2I3</accession>
<gene>
    <name evidence="2" type="ORF">SAMN04244573_03322</name>
</gene>
<organism evidence="2 3">
    <name type="scientific">Azotobacter beijerinckii</name>
    <dbReference type="NCBI Taxonomy" id="170623"/>
    <lineage>
        <taxon>Bacteria</taxon>
        <taxon>Pseudomonadati</taxon>
        <taxon>Pseudomonadota</taxon>
        <taxon>Gammaproteobacteria</taxon>
        <taxon>Pseudomonadales</taxon>
        <taxon>Pseudomonadaceae</taxon>
        <taxon>Azotobacter</taxon>
    </lineage>
</organism>
<dbReference type="EMBL" id="FOFJ01000040">
    <property type="protein sequence ID" value="SER30186.1"/>
    <property type="molecule type" value="Genomic_DNA"/>
</dbReference>
<dbReference type="Proteomes" id="UP000199267">
    <property type="component" value="Unassembled WGS sequence"/>
</dbReference>
<feature type="compositionally biased region" description="Basic and acidic residues" evidence="1">
    <location>
        <begin position="44"/>
        <end position="63"/>
    </location>
</feature>
<dbReference type="AlphaFoldDB" id="A0A1H9N2I3"/>
<proteinExistence type="predicted"/>
<feature type="region of interest" description="Disordered" evidence="1">
    <location>
        <begin position="44"/>
        <end position="96"/>
    </location>
</feature>
<reference evidence="2 3" key="1">
    <citation type="submission" date="2016-10" db="EMBL/GenBank/DDBJ databases">
        <authorList>
            <person name="de Groot N.N."/>
        </authorList>
    </citation>
    <scope>NUCLEOTIDE SEQUENCE [LARGE SCALE GENOMIC DNA]</scope>
    <source>
        <strain evidence="2 3">DSM 378</strain>
    </source>
</reference>
<sequence>MRLQVRVTPVHQELLEHLESIDKEYRGKRLVALAAMQLHEMKTTSSIREHTIQTPAIREHPIQEHPPATESDDNSKPMAQQRTAPKWITGQEHEKE</sequence>
<evidence type="ECO:0000256" key="1">
    <source>
        <dbReference type="SAM" id="MobiDB-lite"/>
    </source>
</evidence>
<dbReference type="RefSeq" id="WP_090623931.1">
    <property type="nucleotide sequence ID" value="NZ_FOFJ01000040.1"/>
</dbReference>
<evidence type="ECO:0000313" key="2">
    <source>
        <dbReference type="EMBL" id="SER30186.1"/>
    </source>
</evidence>